<evidence type="ECO:0000313" key="4">
    <source>
        <dbReference type="EMBL" id="RCN40507.1"/>
    </source>
</evidence>
<keyword evidence="1" id="KW-0479">Metal-binding</keyword>
<evidence type="ECO:0000259" key="3">
    <source>
        <dbReference type="PROSITE" id="PS50157"/>
    </source>
</evidence>
<evidence type="ECO:0000313" key="5">
    <source>
        <dbReference type="Proteomes" id="UP000252519"/>
    </source>
</evidence>
<protein>
    <submittedName>
        <fullName evidence="4">Zinc finger, C2H2 type</fullName>
    </submittedName>
</protein>
<dbReference type="Gene3D" id="3.30.160.60">
    <property type="entry name" value="Classic Zinc Finger"/>
    <property type="match status" value="1"/>
</dbReference>
<reference evidence="4 5" key="1">
    <citation type="submission" date="2014-10" db="EMBL/GenBank/DDBJ databases">
        <title>Draft genome of the hookworm Ancylostoma caninum.</title>
        <authorList>
            <person name="Mitreva M."/>
        </authorList>
    </citation>
    <scope>NUCLEOTIDE SEQUENCE [LARGE SCALE GENOMIC DNA]</scope>
    <source>
        <strain evidence="4 5">Baltimore</strain>
    </source>
</reference>
<comment type="caution">
    <text evidence="4">The sequence shown here is derived from an EMBL/GenBank/DDBJ whole genome shotgun (WGS) entry which is preliminary data.</text>
</comment>
<feature type="non-terminal residue" evidence="4">
    <location>
        <position position="1"/>
    </location>
</feature>
<organism evidence="4 5">
    <name type="scientific">Ancylostoma caninum</name>
    <name type="common">Dog hookworm</name>
    <dbReference type="NCBI Taxonomy" id="29170"/>
    <lineage>
        <taxon>Eukaryota</taxon>
        <taxon>Metazoa</taxon>
        <taxon>Ecdysozoa</taxon>
        <taxon>Nematoda</taxon>
        <taxon>Chromadorea</taxon>
        <taxon>Rhabditida</taxon>
        <taxon>Rhabditina</taxon>
        <taxon>Rhabditomorpha</taxon>
        <taxon>Strongyloidea</taxon>
        <taxon>Ancylostomatidae</taxon>
        <taxon>Ancylostomatinae</taxon>
        <taxon>Ancylostoma</taxon>
    </lineage>
</organism>
<evidence type="ECO:0000256" key="2">
    <source>
        <dbReference type="SAM" id="MobiDB-lite"/>
    </source>
</evidence>
<proteinExistence type="predicted"/>
<feature type="domain" description="C2H2-type" evidence="3">
    <location>
        <begin position="134"/>
        <end position="162"/>
    </location>
</feature>
<keyword evidence="5" id="KW-1185">Reference proteome</keyword>
<dbReference type="SMART" id="SM00355">
    <property type="entry name" value="ZnF_C2H2"/>
    <property type="match status" value="2"/>
</dbReference>
<evidence type="ECO:0000256" key="1">
    <source>
        <dbReference type="PROSITE-ProRule" id="PRU00042"/>
    </source>
</evidence>
<sequence>LQRGPACGVHCVTEQTTTAIVCDPSGFFLLSLLIGIICCCRSSVDVEFSIIMRSGALPSKNFSSIARRVLIRQPARSAPEAMRSIHPCPVCGSKPMKLNHLYEHLRLLHQFSKEQIEEEKLRFRRLKHEGKAQHICNWCNIEYASYNGLKYHLKQSHQALPPLTEGAMNCPAYNQHFHDVEQLAGRCTAEHNPVTDHQTISPIPQCDSDDIPLFKQEDEDSKAHLEQAIPSVQRNVSTSTLTRSNLNRETSPEQTIPSSSQSSGYSSSLKVESDVKPPSEQVKIPSASECTKSYFIPQDDSDRRTSSEVVNPCSSVDIVDGVYTQYNLCRCDLCKRIYSLTEERLTAPLEKPYEPVARSNARGRPALGARTRAVVNNVRKFFEELRRQLEFSCVGTILNCPRIMTSLACGVSRRTISYIAHPPKQEKRQRRAEKQGLPRQGSAMKLYGKEWGVTIRNFIKYEMKIDRNAKVGDLHRKICSTFADFPSLSPKAFASFTRGLGFHYAMVGNKKCIVYRPPVDSEVDEANNEDVV</sequence>
<dbReference type="EMBL" id="JOJR01000282">
    <property type="protein sequence ID" value="RCN40507.1"/>
    <property type="molecule type" value="Genomic_DNA"/>
</dbReference>
<feature type="compositionally biased region" description="Polar residues" evidence="2">
    <location>
        <begin position="230"/>
        <end position="257"/>
    </location>
</feature>
<accession>A0A368GCI4</accession>
<dbReference type="Proteomes" id="UP000252519">
    <property type="component" value="Unassembled WGS sequence"/>
</dbReference>
<dbReference type="AlphaFoldDB" id="A0A368GCI4"/>
<dbReference type="InterPro" id="IPR013087">
    <property type="entry name" value="Znf_C2H2_type"/>
</dbReference>
<keyword evidence="1" id="KW-0863">Zinc-finger</keyword>
<feature type="domain" description="C2H2-type" evidence="3">
    <location>
        <begin position="86"/>
        <end position="114"/>
    </location>
</feature>
<dbReference type="GO" id="GO:0008270">
    <property type="term" value="F:zinc ion binding"/>
    <property type="evidence" value="ECO:0007669"/>
    <property type="project" value="UniProtKB-KW"/>
</dbReference>
<feature type="region of interest" description="Disordered" evidence="2">
    <location>
        <begin position="219"/>
        <end position="283"/>
    </location>
</feature>
<dbReference type="PROSITE" id="PS50157">
    <property type="entry name" value="ZINC_FINGER_C2H2_2"/>
    <property type="match status" value="2"/>
</dbReference>
<dbReference type="OrthoDB" id="10432904at2759"/>
<dbReference type="PROSITE" id="PS00028">
    <property type="entry name" value="ZINC_FINGER_C2H2_1"/>
    <property type="match status" value="1"/>
</dbReference>
<feature type="compositionally biased region" description="Low complexity" evidence="2">
    <location>
        <begin position="258"/>
        <end position="268"/>
    </location>
</feature>
<keyword evidence="1" id="KW-0862">Zinc</keyword>
<gene>
    <name evidence="4" type="ORF">ANCCAN_13565</name>
</gene>
<name>A0A368GCI4_ANCCA</name>